<evidence type="ECO:0000256" key="1">
    <source>
        <dbReference type="ARBA" id="ARBA00022737"/>
    </source>
</evidence>
<keyword evidence="3" id="KW-0732">Signal</keyword>
<dbReference type="InterPro" id="IPR016024">
    <property type="entry name" value="ARM-type_fold"/>
</dbReference>
<dbReference type="InterPro" id="IPR011989">
    <property type="entry name" value="ARM-like"/>
</dbReference>
<dbReference type="SUPFAM" id="SSF48371">
    <property type="entry name" value="ARM repeat"/>
    <property type="match status" value="1"/>
</dbReference>
<keyword evidence="1" id="KW-0677">Repeat</keyword>
<evidence type="ECO:0000256" key="2">
    <source>
        <dbReference type="PROSITE-ProRule" id="PRU00103"/>
    </source>
</evidence>
<feature type="repeat" description="HEAT" evidence="2">
    <location>
        <begin position="72"/>
        <end position="104"/>
    </location>
</feature>
<dbReference type="GO" id="GO:0000159">
    <property type="term" value="C:protein phosphatase type 2A complex"/>
    <property type="evidence" value="ECO:0007669"/>
    <property type="project" value="TreeGrafter"/>
</dbReference>
<protein>
    <submittedName>
        <fullName evidence="4">Protein phosphatase 2a subunit a3</fullName>
    </submittedName>
</protein>
<dbReference type="GO" id="GO:0019888">
    <property type="term" value="F:protein phosphatase regulator activity"/>
    <property type="evidence" value="ECO:0007669"/>
    <property type="project" value="TreeGrafter"/>
</dbReference>
<evidence type="ECO:0000313" key="4">
    <source>
        <dbReference type="EMBL" id="JAC78438.1"/>
    </source>
</evidence>
<reference evidence="4" key="1">
    <citation type="submission" date="2014-05" db="EMBL/GenBank/DDBJ databases">
        <title>The transcriptome of the halophilic microalga Tetraselmis sp. GSL018 isolated from the Great Salt Lake, Utah.</title>
        <authorList>
            <person name="Jinkerson R.E."/>
            <person name="D'Adamo S."/>
            <person name="Posewitz M.C."/>
        </authorList>
    </citation>
    <scope>NUCLEOTIDE SEQUENCE</scope>
    <source>
        <strain evidence="4">GSL018</strain>
    </source>
</reference>
<proteinExistence type="predicted"/>
<sequence>MINNQHYLYRMTVLIAVGLLAPVVGSDTVCNTMLPAVVGCSKDRVPNIRFNVAKLMEKVAPIVDGTVVQQTIRPCLLDLADDQDADVRFFAKRALTVCESQLSI</sequence>
<dbReference type="PANTHER" id="PTHR10648:SF4">
    <property type="entry name" value="PROTEIN PHOSPHATASE 2 (FORMERLY 2A), REGULATORY SUBUNIT A, BETA ISOFORM-RELATED"/>
    <property type="match status" value="1"/>
</dbReference>
<dbReference type="AlphaFoldDB" id="A0A061S2G4"/>
<gene>
    <name evidence="4" type="ORF">TSPGSL018_15117</name>
</gene>
<organism evidence="4">
    <name type="scientific">Tetraselmis sp. GSL018</name>
    <dbReference type="NCBI Taxonomy" id="582737"/>
    <lineage>
        <taxon>Eukaryota</taxon>
        <taxon>Viridiplantae</taxon>
        <taxon>Chlorophyta</taxon>
        <taxon>core chlorophytes</taxon>
        <taxon>Chlorodendrophyceae</taxon>
        <taxon>Chlorodendrales</taxon>
        <taxon>Chlorodendraceae</taxon>
        <taxon>Tetraselmis</taxon>
    </lineage>
</organism>
<dbReference type="PROSITE" id="PS50077">
    <property type="entry name" value="HEAT_REPEAT"/>
    <property type="match status" value="2"/>
</dbReference>
<dbReference type="InterPro" id="IPR021133">
    <property type="entry name" value="HEAT_type_2"/>
</dbReference>
<evidence type="ECO:0000256" key="3">
    <source>
        <dbReference type="SAM" id="SignalP"/>
    </source>
</evidence>
<dbReference type="Gene3D" id="1.25.10.10">
    <property type="entry name" value="Leucine-rich Repeat Variant"/>
    <property type="match status" value="1"/>
</dbReference>
<accession>A0A061S2G4</accession>
<dbReference type="InterPro" id="IPR051023">
    <property type="entry name" value="PP2A_Regulatory_Subunit_A"/>
</dbReference>
<feature type="signal peptide" evidence="3">
    <location>
        <begin position="1"/>
        <end position="26"/>
    </location>
</feature>
<dbReference type="GO" id="GO:0005829">
    <property type="term" value="C:cytosol"/>
    <property type="evidence" value="ECO:0007669"/>
    <property type="project" value="TreeGrafter"/>
</dbReference>
<feature type="chain" id="PRO_5030002226" evidence="3">
    <location>
        <begin position="27"/>
        <end position="104"/>
    </location>
</feature>
<dbReference type="EMBL" id="GBEZ01006991">
    <property type="protein sequence ID" value="JAC78438.1"/>
    <property type="molecule type" value="Transcribed_RNA"/>
</dbReference>
<feature type="repeat" description="HEAT" evidence="2">
    <location>
        <begin position="33"/>
        <end position="71"/>
    </location>
</feature>
<name>A0A061S2G4_9CHLO</name>
<dbReference type="PANTHER" id="PTHR10648">
    <property type="entry name" value="SERINE/THREONINE-PROTEIN PHOSPHATASE PP2A 65 KDA REGULATORY SUBUNIT"/>
    <property type="match status" value="1"/>
</dbReference>
<dbReference type="GO" id="GO:0005634">
    <property type="term" value="C:nucleus"/>
    <property type="evidence" value="ECO:0007669"/>
    <property type="project" value="TreeGrafter"/>
</dbReference>